<name>A0A6I6LHE3_STUST</name>
<dbReference type="PROSITE" id="PS51833">
    <property type="entry name" value="HDOD"/>
    <property type="match status" value="1"/>
</dbReference>
<dbReference type="AlphaFoldDB" id="A0A6I6LHE3"/>
<sequence>MTTTPLPRTLAAWIETLDAVVLPAAAEPYTRVQRALRDSSLSMRQIAELIQESPVLALVVIREANRDAAATHKPAESLEVALSRIGLKRAETLFARIPAARPRDIPAPLRQMLLISHHASQQANGLFASRLARLWQEIHWSSLLFLAPLWALVAAHPALLEAWEQRVLVKREPARQVEHALLGVSLLTLCAATAEHWGLPGWIAEGYRLLDEHRRLLVKALHIARDNEHPLHQQQRLDADPPLRRWLTLPSNTILLANGLALSAHHSWSGVHSLRWQQLAGLYLQVPLAELQQLTHQQAVTSARAIGQTDLWHPAQGLIWPWDSVFQAERKAKLPDTGTLEQWRAHCRELLSEPSPYDNILQLTATACKALTSAGMQRVLLMLVDRKHQRLVSQQASGLPREAARLVLDPDQSQVLRKLLEKPVLLRLKPDNLAQFSALLPGTLKALFPSEHILLRSVGHEGRAVMLLVADQGNSAFSETGLQAFTRTVQCIERALATFSKRGR</sequence>
<dbReference type="InterPro" id="IPR013976">
    <property type="entry name" value="HDOD"/>
</dbReference>
<dbReference type="RefSeq" id="WP_158186257.1">
    <property type="nucleotide sequence ID" value="NZ_CP046902.1"/>
</dbReference>
<gene>
    <name evidence="2" type="ORF">GQA94_00725</name>
</gene>
<dbReference type="SUPFAM" id="SSF109604">
    <property type="entry name" value="HD-domain/PDEase-like"/>
    <property type="match status" value="1"/>
</dbReference>
<proteinExistence type="predicted"/>
<dbReference type="Proteomes" id="UP000438983">
    <property type="component" value="Chromosome"/>
</dbReference>
<dbReference type="Gene3D" id="1.10.3210.10">
    <property type="entry name" value="Hypothetical protein af1432"/>
    <property type="match status" value="1"/>
</dbReference>
<organism evidence="2 3">
    <name type="scientific">Stutzerimonas stutzeri</name>
    <name type="common">Pseudomonas stutzeri</name>
    <dbReference type="NCBI Taxonomy" id="316"/>
    <lineage>
        <taxon>Bacteria</taxon>
        <taxon>Pseudomonadati</taxon>
        <taxon>Pseudomonadota</taxon>
        <taxon>Gammaproteobacteria</taxon>
        <taxon>Pseudomonadales</taxon>
        <taxon>Pseudomonadaceae</taxon>
        <taxon>Stutzerimonas</taxon>
    </lineage>
</organism>
<evidence type="ECO:0000313" key="3">
    <source>
        <dbReference type="Proteomes" id="UP000438983"/>
    </source>
</evidence>
<evidence type="ECO:0000259" key="1">
    <source>
        <dbReference type="PROSITE" id="PS51833"/>
    </source>
</evidence>
<dbReference type="EMBL" id="CP046902">
    <property type="protein sequence ID" value="QGZ28653.1"/>
    <property type="molecule type" value="Genomic_DNA"/>
</dbReference>
<protein>
    <submittedName>
        <fullName evidence="2">HDOD domain-containing protein</fullName>
    </submittedName>
</protein>
<dbReference type="OrthoDB" id="7023490at2"/>
<feature type="domain" description="HDOD" evidence="1">
    <location>
        <begin position="22"/>
        <end position="213"/>
    </location>
</feature>
<accession>A0A6I6LHE3</accession>
<reference evidence="2 3" key="1">
    <citation type="submission" date="2019-12" db="EMBL/GenBank/DDBJ databases">
        <title>Complete genome sequence of Pseudomonas stutzeri.</title>
        <authorList>
            <person name="Lim S.R."/>
            <person name="Kim J.H."/>
        </authorList>
    </citation>
    <scope>NUCLEOTIDE SEQUENCE [LARGE SCALE GENOMIC DNA]</scope>
    <source>
        <strain evidence="2 3">PM101005</strain>
    </source>
</reference>
<evidence type="ECO:0000313" key="2">
    <source>
        <dbReference type="EMBL" id="QGZ28653.1"/>
    </source>
</evidence>
<dbReference type="Pfam" id="PF08668">
    <property type="entry name" value="HDOD"/>
    <property type="match status" value="1"/>
</dbReference>